<organism evidence="1 2">
    <name type="scientific">Dallia pectoralis</name>
    <name type="common">Alaska blackfish</name>
    <dbReference type="NCBI Taxonomy" id="75939"/>
    <lineage>
        <taxon>Eukaryota</taxon>
        <taxon>Metazoa</taxon>
        <taxon>Chordata</taxon>
        <taxon>Craniata</taxon>
        <taxon>Vertebrata</taxon>
        <taxon>Euteleostomi</taxon>
        <taxon>Actinopterygii</taxon>
        <taxon>Neopterygii</taxon>
        <taxon>Teleostei</taxon>
        <taxon>Protacanthopterygii</taxon>
        <taxon>Esociformes</taxon>
        <taxon>Umbridae</taxon>
        <taxon>Dallia</taxon>
    </lineage>
</organism>
<protein>
    <submittedName>
        <fullName evidence="1">Uncharacterized protein</fullName>
    </submittedName>
</protein>
<dbReference type="Proteomes" id="UP001157502">
    <property type="component" value="Chromosome 30"/>
</dbReference>
<proteinExistence type="predicted"/>
<gene>
    <name evidence="1" type="ORF">DPEC_G00313330</name>
</gene>
<name>A0ACC2FBT6_DALPE</name>
<accession>A0ACC2FBT6</accession>
<dbReference type="EMBL" id="CM055757">
    <property type="protein sequence ID" value="KAJ7988837.1"/>
    <property type="molecule type" value="Genomic_DNA"/>
</dbReference>
<sequence length="128" mass="13739">MSPNKKDCWMLQAGNGEKISALDRKVVASDSVKTVKFQRDGANDPDKDQEVNTAGWGSLNNLGERPDTLYDVAVAVMDRGSLLTNCRSLFPSLSLFPNLSLSPSLSPVLRCGAAAILCSSRKLDGPVK</sequence>
<evidence type="ECO:0000313" key="1">
    <source>
        <dbReference type="EMBL" id="KAJ7988837.1"/>
    </source>
</evidence>
<evidence type="ECO:0000313" key="2">
    <source>
        <dbReference type="Proteomes" id="UP001157502"/>
    </source>
</evidence>
<keyword evidence="2" id="KW-1185">Reference proteome</keyword>
<comment type="caution">
    <text evidence="1">The sequence shown here is derived from an EMBL/GenBank/DDBJ whole genome shotgun (WGS) entry which is preliminary data.</text>
</comment>
<reference evidence="1" key="1">
    <citation type="submission" date="2021-05" db="EMBL/GenBank/DDBJ databases">
        <authorList>
            <person name="Pan Q."/>
            <person name="Jouanno E."/>
            <person name="Zahm M."/>
            <person name="Klopp C."/>
            <person name="Cabau C."/>
            <person name="Louis A."/>
            <person name="Berthelot C."/>
            <person name="Parey E."/>
            <person name="Roest Crollius H."/>
            <person name="Montfort J."/>
            <person name="Robinson-Rechavi M."/>
            <person name="Bouchez O."/>
            <person name="Lampietro C."/>
            <person name="Lopez Roques C."/>
            <person name="Donnadieu C."/>
            <person name="Postlethwait J."/>
            <person name="Bobe J."/>
            <person name="Dillon D."/>
            <person name="Chandos A."/>
            <person name="von Hippel F."/>
            <person name="Guiguen Y."/>
        </authorList>
    </citation>
    <scope>NUCLEOTIDE SEQUENCE</scope>
    <source>
        <strain evidence="1">YG-Jan2019</strain>
    </source>
</reference>